<name>A0A8H7QXX7_9FUNG</name>
<sequence>MRRYLKEKKGNKLVELYKVARIYEDEDSSDEDEDSSDEDDSDCSSDSSESYNDSESDSDNGNRRSQRKSRKVKPKHSMVKMNAPKIVKNKEPTFKAALLTMIENQQTQLLLLQQQQTQTQNVNSIQMTTPNQQFFKLKDATLIVETI</sequence>
<feature type="compositionally biased region" description="Basic residues" evidence="1">
    <location>
        <begin position="64"/>
        <end position="78"/>
    </location>
</feature>
<dbReference type="EMBL" id="JAEPRC010000334">
    <property type="protein sequence ID" value="KAG2199875.1"/>
    <property type="molecule type" value="Genomic_DNA"/>
</dbReference>
<reference evidence="2" key="1">
    <citation type="submission" date="2020-12" db="EMBL/GenBank/DDBJ databases">
        <title>Metabolic potential, ecology and presence of endohyphal bacteria is reflected in genomic diversity of Mucoromycotina.</title>
        <authorList>
            <person name="Muszewska A."/>
            <person name="Okrasinska A."/>
            <person name="Steczkiewicz K."/>
            <person name="Drgas O."/>
            <person name="Orlowska M."/>
            <person name="Perlinska-Lenart U."/>
            <person name="Aleksandrzak-Piekarczyk T."/>
            <person name="Szatraj K."/>
            <person name="Zielenkiewicz U."/>
            <person name="Pilsyk S."/>
            <person name="Malc E."/>
            <person name="Mieczkowski P."/>
            <person name="Kruszewska J.S."/>
            <person name="Biernat P."/>
            <person name="Pawlowska J."/>
        </authorList>
    </citation>
    <scope>NUCLEOTIDE SEQUENCE</scope>
    <source>
        <strain evidence="2">CBS 226.32</strain>
    </source>
</reference>
<evidence type="ECO:0000313" key="2">
    <source>
        <dbReference type="EMBL" id="KAG2199875.1"/>
    </source>
</evidence>
<evidence type="ECO:0000313" key="3">
    <source>
        <dbReference type="Proteomes" id="UP000650833"/>
    </source>
</evidence>
<feature type="region of interest" description="Disordered" evidence="1">
    <location>
        <begin position="21"/>
        <end position="87"/>
    </location>
</feature>
<dbReference type="AlphaFoldDB" id="A0A8H7QXX7"/>
<proteinExistence type="predicted"/>
<feature type="compositionally biased region" description="Acidic residues" evidence="1">
    <location>
        <begin position="24"/>
        <end position="43"/>
    </location>
</feature>
<dbReference type="Proteomes" id="UP000650833">
    <property type="component" value="Unassembled WGS sequence"/>
</dbReference>
<organism evidence="2 3">
    <name type="scientific">Mucor plumbeus</name>
    <dbReference type="NCBI Taxonomy" id="97098"/>
    <lineage>
        <taxon>Eukaryota</taxon>
        <taxon>Fungi</taxon>
        <taxon>Fungi incertae sedis</taxon>
        <taxon>Mucoromycota</taxon>
        <taxon>Mucoromycotina</taxon>
        <taxon>Mucoromycetes</taxon>
        <taxon>Mucorales</taxon>
        <taxon>Mucorineae</taxon>
        <taxon>Mucoraceae</taxon>
        <taxon>Mucor</taxon>
    </lineage>
</organism>
<protein>
    <submittedName>
        <fullName evidence="2">Uncharacterized protein</fullName>
    </submittedName>
</protein>
<gene>
    <name evidence="2" type="ORF">INT46_003732</name>
</gene>
<keyword evidence="3" id="KW-1185">Reference proteome</keyword>
<evidence type="ECO:0000256" key="1">
    <source>
        <dbReference type="SAM" id="MobiDB-lite"/>
    </source>
</evidence>
<comment type="caution">
    <text evidence="2">The sequence shown here is derived from an EMBL/GenBank/DDBJ whole genome shotgun (WGS) entry which is preliminary data.</text>
</comment>
<accession>A0A8H7QXX7</accession>